<keyword evidence="1" id="KW-0732">Signal</keyword>
<dbReference type="InterPro" id="IPR040354">
    <property type="entry name" value="TCTN1-3"/>
</dbReference>
<feature type="chain" id="PRO_5043041353" description="Tectonic domain-containing protein" evidence="1">
    <location>
        <begin position="21"/>
        <end position="408"/>
    </location>
</feature>
<gene>
    <name evidence="2" type="ORF">RUM43_005827</name>
</gene>
<feature type="signal peptide" evidence="1">
    <location>
        <begin position="1"/>
        <end position="20"/>
    </location>
</feature>
<evidence type="ECO:0000313" key="2">
    <source>
        <dbReference type="EMBL" id="KAK6625528.1"/>
    </source>
</evidence>
<dbReference type="Proteomes" id="UP001372834">
    <property type="component" value="Unassembled WGS sequence"/>
</dbReference>
<organism evidence="2 3">
    <name type="scientific">Polyplax serrata</name>
    <name type="common">Common mouse louse</name>
    <dbReference type="NCBI Taxonomy" id="468196"/>
    <lineage>
        <taxon>Eukaryota</taxon>
        <taxon>Metazoa</taxon>
        <taxon>Ecdysozoa</taxon>
        <taxon>Arthropoda</taxon>
        <taxon>Hexapoda</taxon>
        <taxon>Insecta</taxon>
        <taxon>Pterygota</taxon>
        <taxon>Neoptera</taxon>
        <taxon>Paraneoptera</taxon>
        <taxon>Psocodea</taxon>
        <taxon>Troctomorpha</taxon>
        <taxon>Phthiraptera</taxon>
        <taxon>Anoplura</taxon>
        <taxon>Polyplacidae</taxon>
        <taxon>Polyplax</taxon>
    </lineage>
</organism>
<dbReference type="PANTHER" id="PTHR14611:SF6">
    <property type="entry name" value="TECTONIC-2"/>
    <property type="match status" value="1"/>
</dbReference>
<dbReference type="GO" id="GO:0060271">
    <property type="term" value="P:cilium assembly"/>
    <property type="evidence" value="ECO:0007669"/>
    <property type="project" value="TreeGrafter"/>
</dbReference>
<protein>
    <recommendedName>
        <fullName evidence="4">Tectonic domain-containing protein</fullName>
    </recommendedName>
</protein>
<evidence type="ECO:0000256" key="1">
    <source>
        <dbReference type="SAM" id="SignalP"/>
    </source>
</evidence>
<evidence type="ECO:0000313" key="3">
    <source>
        <dbReference type="Proteomes" id="UP001372834"/>
    </source>
</evidence>
<dbReference type="EMBL" id="JAWJWE010000037">
    <property type="protein sequence ID" value="KAK6625528.1"/>
    <property type="molecule type" value="Genomic_DNA"/>
</dbReference>
<proteinExistence type="predicted"/>
<dbReference type="AlphaFoldDB" id="A0AAN8P0I7"/>
<dbReference type="PANTHER" id="PTHR14611">
    <property type="entry name" value="TECTONIC FAMILY MEMBER"/>
    <property type="match status" value="1"/>
</dbReference>
<reference evidence="2 3" key="1">
    <citation type="submission" date="2023-10" db="EMBL/GenBank/DDBJ databases">
        <title>Genomes of two closely related lineages of the louse Polyplax serrata with different host specificities.</title>
        <authorList>
            <person name="Martinu J."/>
            <person name="Tarabai H."/>
            <person name="Stefka J."/>
            <person name="Hypsa V."/>
        </authorList>
    </citation>
    <scope>NUCLEOTIDE SEQUENCE [LARGE SCALE GENOMIC DNA]</scope>
    <source>
        <strain evidence="2">HR10_N</strain>
    </source>
</reference>
<evidence type="ECO:0008006" key="4">
    <source>
        <dbReference type="Google" id="ProtNLM"/>
    </source>
</evidence>
<name>A0AAN8P0I7_POLSC</name>
<comment type="caution">
    <text evidence="2">The sequence shown here is derived from an EMBL/GenBank/DDBJ whole genome shotgun (WGS) entry which is preliminary data.</text>
</comment>
<accession>A0AAN8P0I7</accession>
<sequence length="408" mass="45997">MFRSYFFYLIYGAILTVSLGESEIVNRSTSQVELNVEWEHDYLMLKKIAKSQCDLTLGHCDTSCCGDVDCDEWQKQNFECGDFEKKCNGILSEYDCECGAAIKPEWFSFLCVVYTNPVYLGKFYTTSSTIVSAIDFKSRLKKKGGYLFKYMPENFGSTRKTLPTNQYKFGSQIMTYSLLDESMKLPLVSPLLRRMSLTGNSDACMMGTEKFRISVTASCLTNVVPGKCDEQPLSASFYLVQDNNNTINSTRMSMPVILKTLDFLEGAAVEVVKGCQAMEKKLVKFGRKQLYIFYPGVTKSCPKKGTNSDGVICSDVVVNFQMSYMVNGSDINKVVVNFTVGNIGFLDSRQGALQKNVPVFVKQTFQTKFSDIFSNHSVDDTFSNTERTDSLLNRGYSVGEDLNFKYKR</sequence>